<evidence type="ECO:0000256" key="5">
    <source>
        <dbReference type="SAM" id="MobiDB-lite"/>
    </source>
</evidence>
<feature type="region of interest" description="Disordered" evidence="5">
    <location>
        <begin position="511"/>
        <end position="532"/>
    </location>
</feature>
<feature type="domain" description="FAD-dependent oxidoreductase 2 FAD-binding" evidence="6">
    <location>
        <begin position="12"/>
        <end position="489"/>
    </location>
</feature>
<dbReference type="InterPro" id="IPR002575">
    <property type="entry name" value="Aminoglycoside_PTrfase"/>
</dbReference>
<dbReference type="RefSeq" id="WP_387416990.1">
    <property type="nucleotide sequence ID" value="NZ_JBIASD010000035.1"/>
</dbReference>
<comment type="caution">
    <text evidence="8">The sequence shown here is derived from an EMBL/GenBank/DDBJ whole genome shotgun (WGS) entry which is preliminary data.</text>
</comment>
<evidence type="ECO:0000313" key="9">
    <source>
        <dbReference type="Proteomes" id="UP001602013"/>
    </source>
</evidence>
<organism evidence="8 9">
    <name type="scientific">Microtetraspora malaysiensis</name>
    <dbReference type="NCBI Taxonomy" id="161358"/>
    <lineage>
        <taxon>Bacteria</taxon>
        <taxon>Bacillati</taxon>
        <taxon>Actinomycetota</taxon>
        <taxon>Actinomycetes</taxon>
        <taxon>Streptosporangiales</taxon>
        <taxon>Streptosporangiaceae</taxon>
        <taxon>Microtetraspora</taxon>
    </lineage>
</organism>
<keyword evidence="3" id="KW-0274">FAD</keyword>
<dbReference type="Gene3D" id="3.50.50.60">
    <property type="entry name" value="FAD/NAD(P)-binding domain"/>
    <property type="match status" value="2"/>
</dbReference>
<comment type="cofactor">
    <cofactor evidence="1">
        <name>FAD</name>
        <dbReference type="ChEBI" id="CHEBI:57692"/>
    </cofactor>
</comment>
<evidence type="ECO:0000256" key="3">
    <source>
        <dbReference type="ARBA" id="ARBA00022827"/>
    </source>
</evidence>
<proteinExistence type="predicted"/>
<dbReference type="InterPro" id="IPR011009">
    <property type="entry name" value="Kinase-like_dom_sf"/>
</dbReference>
<evidence type="ECO:0000313" key="8">
    <source>
        <dbReference type="EMBL" id="MFF3670780.1"/>
    </source>
</evidence>
<feature type="domain" description="Aminoglycoside phosphotransferase" evidence="7">
    <location>
        <begin position="602"/>
        <end position="810"/>
    </location>
</feature>
<evidence type="ECO:0000259" key="6">
    <source>
        <dbReference type="Pfam" id="PF00890"/>
    </source>
</evidence>
<dbReference type="EMBL" id="JBIASD010000035">
    <property type="protein sequence ID" value="MFF3670780.1"/>
    <property type="molecule type" value="Genomic_DNA"/>
</dbReference>
<dbReference type="InterPro" id="IPR036188">
    <property type="entry name" value="FAD/NAD-bd_sf"/>
</dbReference>
<keyword evidence="2" id="KW-0285">Flavoprotein</keyword>
<dbReference type="Proteomes" id="UP001602013">
    <property type="component" value="Unassembled WGS sequence"/>
</dbReference>
<dbReference type="SUPFAM" id="SSF56425">
    <property type="entry name" value="Succinate dehydrogenase/fumarate reductase flavoprotein, catalytic domain"/>
    <property type="match status" value="1"/>
</dbReference>
<dbReference type="CDD" id="cd05154">
    <property type="entry name" value="ACAD10_11_N-like"/>
    <property type="match status" value="1"/>
</dbReference>
<sequence length="905" mass="96766">MAGTGVWDDEYDVVVAGSGAGAMTGALTAASHGLRTVVLEKTSLLGGTSAYAGAAVWLPGTRVQERAGIGDSTESARAYLRALLGEDADGRQEAFLATAPEVAEFLERDPAIEFEWRPFPDYYAVPGRMDAGRSFVPLDLPAERLGGLASLVRPPVDRDRTGRGHAGAALAQGRALIGRLLLALTNTGNATVRTGVRLRHLVVENGRVTGVEVDTADGPARIRAARGVLLAAGGFEGSGAMRAEHGVPGAAEWSMAPAGANTGDPIMAAVAAGAATELMDQAWWCPGVADENGRGCFTLGFRGGLVVDSAGRRFANESLPYDRMGREMAAAPERVPAYLVFDSRHADALPAISIPSLPRSAWVEAGSLDELAEKLGLPAAALAATVERFNGFARDGVDADFHRGEDPYDLFFAGRSEGVGPNPCLVPVDRPPYFAARLVLSDLGTKGGLRTDTEGRVLDGAGRPIAGLYAAGNTSASFSGRVYPGPGVPIGSAMVFAYRAARDMAENMAGNTAGDLAGDMRPSAPPEPSGDVPEAARRVITVDPTDLDAVRAALAGWLAERLGADGPVRLSGLTRPAHSGMSSVSVLFDAEWTVAGEERRTSLVARLAPRPSTFPVFPGYDIRRQFEVMRAVARHTEVPVPEVHWLEESGDVLGVPFLVMSRADGRVPVDNPPYVFDGWLRDATARERREVQDSGVAVLAGVHGLAGAAGLLPDLAAEAGEDALRGHVERERAYYEWTRRDDGVRIPVIEDAFAWLEENWPADPGPPVLLWGDARVGNIVYGGTRPVAVLDWEMAALGPRETDLGWFVFLHRFFQDIAEVLEAPGLPGFCRRSDVVEEYERRTGHRVRDLDFYLTYAALRHAIVMSQIRRRAIRFGEETVPPTPDEYVMHHAALRDLVAGTYAWE</sequence>
<evidence type="ECO:0000259" key="7">
    <source>
        <dbReference type="Pfam" id="PF01636"/>
    </source>
</evidence>
<evidence type="ECO:0000256" key="4">
    <source>
        <dbReference type="ARBA" id="ARBA00023002"/>
    </source>
</evidence>
<evidence type="ECO:0000256" key="1">
    <source>
        <dbReference type="ARBA" id="ARBA00001974"/>
    </source>
</evidence>
<reference evidence="8 9" key="1">
    <citation type="submission" date="2024-10" db="EMBL/GenBank/DDBJ databases">
        <title>The Natural Products Discovery Center: Release of the First 8490 Sequenced Strains for Exploring Actinobacteria Biosynthetic Diversity.</title>
        <authorList>
            <person name="Kalkreuter E."/>
            <person name="Kautsar S.A."/>
            <person name="Yang D."/>
            <person name="Bader C.D."/>
            <person name="Teijaro C.N."/>
            <person name="Fluegel L."/>
            <person name="Davis C.M."/>
            <person name="Simpson J.R."/>
            <person name="Lauterbach L."/>
            <person name="Steele A.D."/>
            <person name="Gui C."/>
            <person name="Meng S."/>
            <person name="Li G."/>
            <person name="Viehrig K."/>
            <person name="Ye F."/>
            <person name="Su P."/>
            <person name="Kiefer A.F."/>
            <person name="Nichols A."/>
            <person name="Cepeda A.J."/>
            <person name="Yan W."/>
            <person name="Fan B."/>
            <person name="Jiang Y."/>
            <person name="Adhikari A."/>
            <person name="Zheng C.-J."/>
            <person name="Schuster L."/>
            <person name="Cowan T.M."/>
            <person name="Smanski M.J."/>
            <person name="Chevrette M.G."/>
            <person name="De Carvalho L.P.S."/>
            <person name="Shen B."/>
        </authorList>
    </citation>
    <scope>NUCLEOTIDE SEQUENCE [LARGE SCALE GENOMIC DNA]</scope>
    <source>
        <strain evidence="8 9">NPDC002173</strain>
    </source>
</reference>
<evidence type="ECO:0000256" key="2">
    <source>
        <dbReference type="ARBA" id="ARBA00022630"/>
    </source>
</evidence>
<dbReference type="PANTHER" id="PTHR43400">
    <property type="entry name" value="FUMARATE REDUCTASE"/>
    <property type="match status" value="1"/>
</dbReference>
<dbReference type="Gene3D" id="3.30.200.20">
    <property type="entry name" value="Phosphorylase Kinase, domain 1"/>
    <property type="match status" value="1"/>
</dbReference>
<dbReference type="PANTHER" id="PTHR43400:SF10">
    <property type="entry name" value="3-OXOSTEROID 1-DEHYDROGENASE"/>
    <property type="match status" value="1"/>
</dbReference>
<dbReference type="Pfam" id="PF00890">
    <property type="entry name" value="FAD_binding_2"/>
    <property type="match status" value="1"/>
</dbReference>
<dbReference type="InterPro" id="IPR027477">
    <property type="entry name" value="Succ_DH/fumarate_Rdtase_cat_sf"/>
</dbReference>
<dbReference type="InterPro" id="IPR003953">
    <property type="entry name" value="FAD-dep_OxRdtase_2_FAD-bd"/>
</dbReference>
<dbReference type="SUPFAM" id="SSF51905">
    <property type="entry name" value="FAD/NAD(P)-binding domain"/>
    <property type="match status" value="1"/>
</dbReference>
<keyword evidence="4" id="KW-0560">Oxidoreductase</keyword>
<dbReference type="Pfam" id="PF01636">
    <property type="entry name" value="APH"/>
    <property type="match status" value="1"/>
</dbReference>
<dbReference type="InterPro" id="IPR041726">
    <property type="entry name" value="ACAD10_11_N"/>
</dbReference>
<accession>A0ABW6T0G9</accession>
<dbReference type="InterPro" id="IPR050315">
    <property type="entry name" value="FAD-oxidoreductase_2"/>
</dbReference>
<name>A0ABW6T0G9_9ACTN</name>
<dbReference type="SUPFAM" id="SSF56112">
    <property type="entry name" value="Protein kinase-like (PK-like)"/>
    <property type="match status" value="1"/>
</dbReference>
<keyword evidence="9" id="KW-1185">Reference proteome</keyword>
<dbReference type="Gene3D" id="3.90.1200.10">
    <property type="match status" value="1"/>
</dbReference>
<protein>
    <submittedName>
        <fullName evidence="8">FAD-binding protein</fullName>
    </submittedName>
</protein>
<gene>
    <name evidence="8" type="ORF">ACFYXI_34850</name>
</gene>